<keyword evidence="8 13" id="KW-0812">Transmembrane</keyword>
<evidence type="ECO:0000256" key="1">
    <source>
        <dbReference type="ARBA" id="ARBA00004651"/>
    </source>
</evidence>
<evidence type="ECO:0000256" key="13">
    <source>
        <dbReference type="SAM" id="Phobius"/>
    </source>
</evidence>
<sequence length="654" mass="72037">MTSTAYQSPIRADLTTEYKVDRLPRTQALLGIGAAALGGGFITVLGWLVFRSVDLPAFSTSLVTRALATLGIVLTMLVVGVLAIFWLRDSYPDAKPRPKWRTWLTYAFTYMSPALLVLASVGIPLSATRLWLDGIQVDQTFRTQFLTRTTESASYADMNYEGMPTFYPLGWFWLGGRMANLLGVPGWEGYQPWALVSIAVAGCILVPLWQHLTGSLPVATAIALTTTAVTLTLAAEEPYSAVIAMGVPAIAVLCAHAFTGSRFAMLGITLYLGISATFYTLFTGAVSLLVVSLIAIVMALFDRDWRPVLRLVIVGVGSLAIAAIAWAPYLIEAIRHHAPLQSVAQHFLPKEGTQLPVPFLSVSVIGLLCLIGLIYLVLRWQDGEVRALGFSVFGIYIWIVTSMAMTLAGTTLLGFRLEVIVVLQLATAGILALAELRLVGIEKLYPDRFSNRLNKQITVVLVMVLSLGGIYYAQQIPAANEEAIDHAYMDTDGYGERGDRYTSDSSRDYLDIRAAIDAAGYEPTETTVLTDEHLFMAYNPYWGFNAFTSHYANPLGEFTTRNEQIRTWAADSWEQTPEEFSEALDSTQWNGPDVLLFRGDVEDPGDGFKLHLAEDIYPNHPNVRYTAVFFNPEVFEEGFTLEQVGPFVLAIRDK</sequence>
<feature type="transmembrane region" description="Helical" evidence="13">
    <location>
        <begin position="28"/>
        <end position="50"/>
    </location>
</feature>
<proteinExistence type="inferred from homology"/>
<reference evidence="16 17" key="1">
    <citation type="journal article" date="2015" name="Genome Announc.">
        <title>Complete Genome Sequence of Corynebacterium camporealensis DSM 44610, Isolated from the Milk of a Manchega Sheep with Subclinical Mastitis.</title>
        <authorList>
            <person name="Ruckert C."/>
            <person name="Albersmeier A."/>
            <person name="Winkler A."/>
            <person name="Tauch A."/>
        </authorList>
    </citation>
    <scope>NUCLEOTIDE SEQUENCE [LARGE SCALE GENOMIC DNA]</scope>
    <source>
        <strain evidence="16 17">DSM 44610</strain>
    </source>
</reference>
<feature type="transmembrane region" description="Helical" evidence="13">
    <location>
        <begin position="216"/>
        <end position="234"/>
    </location>
</feature>
<evidence type="ECO:0000256" key="4">
    <source>
        <dbReference type="ARBA" id="ARBA00012037"/>
    </source>
</evidence>
<keyword evidence="7 16" id="KW-0808">Transferase</keyword>
<evidence type="ECO:0000313" key="17">
    <source>
        <dbReference type="Proteomes" id="UP000033566"/>
    </source>
</evidence>
<gene>
    <name evidence="16" type="primary">aftA</name>
    <name evidence="16" type="ORF">UL81_00540</name>
</gene>
<dbReference type="EMBL" id="CP011311">
    <property type="protein sequence ID" value="AKE38101.1"/>
    <property type="molecule type" value="Genomic_DNA"/>
</dbReference>
<evidence type="ECO:0000256" key="10">
    <source>
        <dbReference type="ARBA" id="ARBA00023136"/>
    </source>
</evidence>
<dbReference type="Pfam" id="PF12249">
    <property type="entry name" value="AftA_C"/>
    <property type="match status" value="1"/>
</dbReference>
<keyword evidence="10 13" id="KW-0472">Membrane</keyword>
<evidence type="ECO:0000259" key="15">
    <source>
        <dbReference type="Pfam" id="PF12250"/>
    </source>
</evidence>
<evidence type="ECO:0000256" key="6">
    <source>
        <dbReference type="ARBA" id="ARBA00022475"/>
    </source>
</evidence>
<evidence type="ECO:0000256" key="8">
    <source>
        <dbReference type="ARBA" id="ARBA00022692"/>
    </source>
</evidence>
<keyword evidence="9 13" id="KW-1133">Transmembrane helix</keyword>
<feature type="transmembrane region" description="Helical" evidence="13">
    <location>
        <begin position="357"/>
        <end position="378"/>
    </location>
</feature>
<keyword evidence="6" id="KW-1003">Cell membrane</keyword>
<evidence type="ECO:0000256" key="12">
    <source>
        <dbReference type="ARBA" id="ARBA00034030"/>
    </source>
</evidence>
<keyword evidence="17" id="KW-1185">Reference proteome</keyword>
<feature type="transmembrane region" description="Helical" evidence="13">
    <location>
        <begin position="278"/>
        <end position="301"/>
    </location>
</feature>
<dbReference type="GO" id="GO:0016757">
    <property type="term" value="F:glycosyltransferase activity"/>
    <property type="evidence" value="ECO:0007669"/>
    <property type="project" value="UniProtKB-KW"/>
</dbReference>
<dbReference type="UniPathway" id="UPA00963"/>
<feature type="transmembrane region" description="Helical" evidence="13">
    <location>
        <begin position="419"/>
        <end position="436"/>
    </location>
</feature>
<feature type="transmembrane region" description="Helical" evidence="13">
    <location>
        <begin position="390"/>
        <end position="413"/>
    </location>
</feature>
<comment type="subcellular location">
    <subcellularLocation>
        <location evidence="1">Cell membrane</location>
        <topology evidence="1">Multi-pass membrane protein</topology>
    </subcellularLocation>
</comment>
<comment type="similarity">
    <text evidence="3">Belongs to the glycosyltransferase 85 family.</text>
</comment>
<evidence type="ECO:0000259" key="14">
    <source>
        <dbReference type="Pfam" id="PF12249"/>
    </source>
</evidence>
<accession>A0A0F6TA17</accession>
<organism evidence="16 17">
    <name type="scientific">Corynebacterium camporealensis</name>
    <dbReference type="NCBI Taxonomy" id="161896"/>
    <lineage>
        <taxon>Bacteria</taxon>
        <taxon>Bacillati</taxon>
        <taxon>Actinomycetota</taxon>
        <taxon>Actinomycetes</taxon>
        <taxon>Mycobacteriales</taxon>
        <taxon>Corynebacteriaceae</taxon>
        <taxon>Corynebacterium</taxon>
    </lineage>
</organism>
<feature type="domain" description="Arabinofuranosyltransferase AftA C-terminal" evidence="14">
    <location>
        <begin position="476"/>
        <end position="652"/>
    </location>
</feature>
<keyword evidence="16" id="KW-0328">Glycosyltransferase</keyword>
<evidence type="ECO:0000256" key="2">
    <source>
        <dbReference type="ARBA" id="ARBA00004776"/>
    </source>
</evidence>
<comment type="pathway">
    <text evidence="2">Cell wall biogenesis; cell wall polysaccharide biosynthesis.</text>
</comment>
<evidence type="ECO:0000256" key="9">
    <source>
        <dbReference type="ARBA" id="ARBA00022989"/>
    </source>
</evidence>
<evidence type="ECO:0000256" key="11">
    <source>
        <dbReference type="ARBA" id="ARBA00033184"/>
    </source>
</evidence>
<dbReference type="GO" id="GO:0044038">
    <property type="term" value="P:cell wall macromolecule biosynthetic process"/>
    <property type="evidence" value="ECO:0007669"/>
    <property type="project" value="InterPro"/>
</dbReference>
<dbReference type="AlphaFoldDB" id="A0A0F6TA17"/>
<dbReference type="GO" id="GO:0045227">
    <property type="term" value="P:capsule polysaccharide biosynthetic process"/>
    <property type="evidence" value="ECO:0007669"/>
    <property type="project" value="UniProtKB-UniPathway"/>
</dbReference>
<dbReference type="HOGENOM" id="CLU_021304_0_0_11"/>
<feature type="transmembrane region" description="Helical" evidence="13">
    <location>
        <begin position="241"/>
        <end position="258"/>
    </location>
</feature>
<feature type="transmembrane region" description="Helical" evidence="13">
    <location>
        <begin position="308"/>
        <end position="331"/>
    </location>
</feature>
<evidence type="ECO:0000256" key="7">
    <source>
        <dbReference type="ARBA" id="ARBA00022679"/>
    </source>
</evidence>
<dbReference type="Proteomes" id="UP000033566">
    <property type="component" value="Chromosome"/>
</dbReference>
<dbReference type="RefSeq" id="WP_046453131.1">
    <property type="nucleotide sequence ID" value="NZ_CP011311.1"/>
</dbReference>
<evidence type="ECO:0000256" key="3">
    <source>
        <dbReference type="ARBA" id="ARBA00009655"/>
    </source>
</evidence>
<dbReference type="EC" id="2.4.2.46" evidence="4"/>
<feature type="transmembrane region" description="Helical" evidence="13">
    <location>
        <begin position="457"/>
        <end position="474"/>
    </location>
</feature>
<dbReference type="OrthoDB" id="4775300at2"/>
<feature type="transmembrane region" description="Helical" evidence="13">
    <location>
        <begin position="193"/>
        <end position="210"/>
    </location>
</feature>
<feature type="transmembrane region" description="Helical" evidence="13">
    <location>
        <begin position="62"/>
        <end position="87"/>
    </location>
</feature>
<feature type="domain" description="Arabinofuranosyltransferase AftA N-terminal" evidence="15">
    <location>
        <begin position="34"/>
        <end position="468"/>
    </location>
</feature>
<dbReference type="Pfam" id="PF12250">
    <property type="entry name" value="AftA_N"/>
    <property type="match status" value="1"/>
</dbReference>
<name>A0A0F6TA17_9CORY</name>
<protein>
    <recommendedName>
        <fullName evidence="5">Galactan 5-O-arabinofuranosyltransferase</fullName>
        <ecNumber evidence="4">2.4.2.46</ecNumber>
    </recommendedName>
    <alternativeName>
        <fullName evidence="11">Arabinofuranosyltransferase AftA</fullName>
    </alternativeName>
</protein>
<evidence type="ECO:0000256" key="5">
    <source>
        <dbReference type="ARBA" id="ARBA00020482"/>
    </source>
</evidence>
<dbReference type="KEGG" id="ccj:UL81_00540"/>
<dbReference type="InterPro" id="IPR020963">
    <property type="entry name" value="ArabinofuranosylTrfase_AftA_N"/>
</dbReference>
<feature type="transmembrane region" description="Helical" evidence="13">
    <location>
        <begin position="107"/>
        <end position="132"/>
    </location>
</feature>
<dbReference type="GO" id="GO:0005886">
    <property type="term" value="C:plasma membrane"/>
    <property type="evidence" value="ECO:0007669"/>
    <property type="project" value="UniProtKB-SubCell"/>
</dbReference>
<comment type="catalytic activity">
    <reaction evidence="12">
        <text>Adds an alpha-D-arabinofuranosyl group from trans,octacis-decaprenylphospho-beta-D-arabinofuranose at the 5-O-position of the eighth, tenth and twelfth galactofuranose unit of the galactofuranan chain of [beta-D-galactofuranosyl-(1-&gt;5)-beta-D-galactofuranosyl-(1-&gt;6)]14-beta-D-galactofuranosyl-(1-&gt;5)-beta-D-galactofuranosyl-(1-&gt;4)-alpha-L-rhamnopyranosyl-(1-&gt;3)-N-acetyl-alpha-D-glucosaminyl-diphospho-trans,octacis-decaprenol.</text>
        <dbReference type="EC" id="2.4.2.46"/>
    </reaction>
</comment>
<evidence type="ECO:0000313" key="16">
    <source>
        <dbReference type="EMBL" id="AKE38101.1"/>
    </source>
</evidence>
<dbReference type="PATRIC" id="fig|161896.4.peg.108"/>
<dbReference type="InterPro" id="IPR020959">
    <property type="entry name" value="ArabinofuranosylTrfase_AftA_C"/>
</dbReference>